<evidence type="ECO:0000256" key="6">
    <source>
        <dbReference type="ARBA" id="ARBA00044633"/>
    </source>
</evidence>
<comment type="subcellular location">
    <subcellularLocation>
        <location evidence="7">Cytoplasm</location>
    </subcellularLocation>
</comment>
<dbReference type="Gene3D" id="3.65.10.10">
    <property type="entry name" value="Enolpyruvate transferase domain"/>
    <property type="match status" value="2"/>
</dbReference>
<comment type="caution">
    <text evidence="7">Lacks conserved residue(s) required for the propagation of feature annotation.</text>
</comment>
<dbReference type="Pfam" id="PF00275">
    <property type="entry name" value="EPSP_synthase"/>
    <property type="match status" value="1"/>
</dbReference>
<feature type="active site" description="Proton acceptor" evidence="7">
    <location>
        <position position="320"/>
    </location>
</feature>
<evidence type="ECO:0000256" key="4">
    <source>
        <dbReference type="ARBA" id="ARBA00022679"/>
    </source>
</evidence>
<feature type="binding site" evidence="7">
    <location>
        <position position="180"/>
    </location>
    <ligand>
        <name>3-phosphoshikimate</name>
        <dbReference type="ChEBI" id="CHEBI:145989"/>
    </ligand>
</feature>
<dbReference type="NCBIfam" id="TIGR01356">
    <property type="entry name" value="aroA"/>
    <property type="match status" value="1"/>
</dbReference>
<evidence type="ECO:0000313" key="9">
    <source>
        <dbReference type="EMBL" id="HFC97190.1"/>
    </source>
</evidence>
<evidence type="ECO:0000256" key="5">
    <source>
        <dbReference type="ARBA" id="ARBA00023141"/>
    </source>
</evidence>
<keyword evidence="5 7" id="KW-0057">Aromatic amino acid biosynthesis</keyword>
<dbReference type="HAMAP" id="MF_00210">
    <property type="entry name" value="EPSP_synth"/>
    <property type="match status" value="1"/>
</dbReference>
<dbReference type="GO" id="GO:0009423">
    <property type="term" value="P:chorismate biosynthetic process"/>
    <property type="evidence" value="ECO:0007669"/>
    <property type="project" value="UniProtKB-UniRule"/>
</dbReference>
<dbReference type="AlphaFoldDB" id="A0A7C3CF97"/>
<evidence type="ECO:0000256" key="7">
    <source>
        <dbReference type="HAMAP-Rule" id="MF_00210"/>
    </source>
</evidence>
<feature type="binding site" evidence="7">
    <location>
        <position position="37"/>
    </location>
    <ligand>
        <name>3-phosphoshikimate</name>
        <dbReference type="ChEBI" id="CHEBI:145989"/>
    </ligand>
</feature>
<dbReference type="PIRSF" id="PIRSF000505">
    <property type="entry name" value="EPSPS"/>
    <property type="match status" value="1"/>
</dbReference>
<dbReference type="InterPro" id="IPR001986">
    <property type="entry name" value="Enolpyruvate_Tfrase_dom"/>
</dbReference>
<dbReference type="EC" id="2.5.1.19" evidence="7"/>
<reference evidence="9" key="1">
    <citation type="journal article" date="2020" name="mSystems">
        <title>Genome- and Community-Level Interaction Insights into Carbon Utilization and Element Cycling Functions of Hydrothermarchaeota in Hydrothermal Sediment.</title>
        <authorList>
            <person name="Zhou Z."/>
            <person name="Liu Y."/>
            <person name="Xu W."/>
            <person name="Pan J."/>
            <person name="Luo Z.H."/>
            <person name="Li M."/>
        </authorList>
    </citation>
    <scope>NUCLEOTIDE SEQUENCE [LARGE SCALE GENOMIC DNA]</scope>
    <source>
        <strain evidence="9">HyVt-483</strain>
    </source>
</reference>
<evidence type="ECO:0000256" key="3">
    <source>
        <dbReference type="ARBA" id="ARBA00022605"/>
    </source>
</evidence>
<gene>
    <name evidence="7 9" type="primary">aroA</name>
    <name evidence="9" type="ORF">ENJ40_01860</name>
</gene>
<dbReference type="InterPro" id="IPR023193">
    <property type="entry name" value="EPSP_synthase_CS"/>
</dbReference>
<dbReference type="InterPro" id="IPR013792">
    <property type="entry name" value="RNA3'P_cycl/enolpyr_Trfase_a/b"/>
</dbReference>
<proteinExistence type="inferred from homology"/>
<feature type="binding site" evidence="7">
    <location>
        <position position="320"/>
    </location>
    <ligand>
        <name>3-phosphoshikimate</name>
        <dbReference type="ChEBI" id="CHEBI:145989"/>
    </ligand>
</feature>
<keyword evidence="4 7" id="KW-0808">Transferase</keyword>
<organism evidence="9">
    <name type="scientific">Thermosulfurimonas dismutans</name>
    <dbReference type="NCBI Taxonomy" id="999894"/>
    <lineage>
        <taxon>Bacteria</taxon>
        <taxon>Pseudomonadati</taxon>
        <taxon>Thermodesulfobacteriota</taxon>
        <taxon>Thermodesulfobacteria</taxon>
        <taxon>Thermodesulfobacteriales</taxon>
        <taxon>Thermodesulfobacteriaceae</taxon>
        <taxon>Thermosulfurimonas</taxon>
    </lineage>
</organism>
<dbReference type="SUPFAM" id="SSF55205">
    <property type="entry name" value="EPT/RTPC-like"/>
    <property type="match status" value="1"/>
</dbReference>
<dbReference type="GO" id="GO:0003866">
    <property type="term" value="F:3-phosphoshikimate 1-carboxyvinyltransferase activity"/>
    <property type="evidence" value="ECO:0007669"/>
    <property type="project" value="UniProtKB-UniRule"/>
</dbReference>
<dbReference type="GO" id="GO:0008652">
    <property type="term" value="P:amino acid biosynthetic process"/>
    <property type="evidence" value="ECO:0007669"/>
    <property type="project" value="UniProtKB-KW"/>
</dbReference>
<feature type="domain" description="Enolpyruvate transferase" evidence="8">
    <location>
        <begin position="20"/>
        <end position="427"/>
    </location>
</feature>
<keyword evidence="7" id="KW-0963">Cytoplasm</keyword>
<dbReference type="CDD" id="cd01556">
    <property type="entry name" value="EPSP_synthase"/>
    <property type="match status" value="1"/>
</dbReference>
<feature type="binding site" evidence="7">
    <location>
        <position position="206"/>
    </location>
    <ligand>
        <name>3-phosphoshikimate</name>
        <dbReference type="ChEBI" id="CHEBI:145989"/>
    </ligand>
</feature>
<comment type="pathway">
    <text evidence="1 7">Metabolic intermediate biosynthesis; chorismate biosynthesis; chorismate from D-erythrose 4-phosphate and phosphoenolpyruvate: step 6/7.</text>
</comment>
<protein>
    <recommendedName>
        <fullName evidence="7">3-phosphoshikimate 1-carboxyvinyltransferase</fullName>
        <ecNumber evidence="7">2.5.1.19</ecNumber>
    </recommendedName>
    <alternativeName>
        <fullName evidence="7">5-enolpyruvylshikimate-3-phosphate synthase</fullName>
        <shortName evidence="7">EPSP synthase</shortName>
        <shortName evidence="7">EPSPS</shortName>
    </alternativeName>
</protein>
<feature type="binding site" evidence="7">
    <location>
        <position position="32"/>
    </location>
    <ligand>
        <name>3-phosphoshikimate</name>
        <dbReference type="ChEBI" id="CHEBI:145989"/>
    </ligand>
</feature>
<dbReference type="PANTHER" id="PTHR21090:SF5">
    <property type="entry name" value="PENTAFUNCTIONAL AROM POLYPEPTIDE"/>
    <property type="match status" value="1"/>
</dbReference>
<feature type="binding site" evidence="7">
    <location>
        <position position="103"/>
    </location>
    <ligand>
        <name>phosphoenolpyruvate</name>
        <dbReference type="ChEBI" id="CHEBI:58702"/>
    </ligand>
</feature>
<comment type="subunit">
    <text evidence="7">Monomer.</text>
</comment>
<feature type="binding site" evidence="7">
    <location>
        <position position="351"/>
    </location>
    <ligand>
        <name>phosphoenolpyruvate</name>
        <dbReference type="ChEBI" id="CHEBI:58702"/>
    </ligand>
</feature>
<comment type="function">
    <text evidence="7">Catalyzes the transfer of the enolpyruvyl moiety of phosphoenolpyruvate (PEP) to the 5-hydroxyl of shikimate-3-phosphate (S3P) to produce enolpyruvyl shikimate-3-phosphate and inorganic phosphate.</text>
</comment>
<feature type="binding site" evidence="7">
    <location>
        <position position="180"/>
    </location>
    <ligand>
        <name>phosphoenolpyruvate</name>
        <dbReference type="ChEBI" id="CHEBI:58702"/>
    </ligand>
</feature>
<dbReference type="GO" id="GO:0009073">
    <property type="term" value="P:aromatic amino acid family biosynthetic process"/>
    <property type="evidence" value="ECO:0007669"/>
    <property type="project" value="UniProtKB-KW"/>
</dbReference>
<dbReference type="PANTHER" id="PTHR21090">
    <property type="entry name" value="AROM/DEHYDROQUINATE SYNTHASE"/>
    <property type="match status" value="1"/>
</dbReference>
<evidence type="ECO:0000256" key="1">
    <source>
        <dbReference type="ARBA" id="ARBA00004811"/>
    </source>
</evidence>
<evidence type="ECO:0000256" key="2">
    <source>
        <dbReference type="ARBA" id="ARBA00009948"/>
    </source>
</evidence>
<feature type="binding site" evidence="7">
    <location>
        <position position="33"/>
    </location>
    <ligand>
        <name>3-phosphoshikimate</name>
        <dbReference type="ChEBI" id="CHEBI:145989"/>
    </ligand>
</feature>
<feature type="binding site" evidence="7">
    <location>
        <position position="393"/>
    </location>
    <ligand>
        <name>phosphoenolpyruvate</name>
        <dbReference type="ChEBI" id="CHEBI:58702"/>
    </ligand>
</feature>
<feature type="binding site" evidence="7">
    <location>
        <position position="418"/>
    </location>
    <ligand>
        <name>phosphoenolpyruvate</name>
        <dbReference type="ChEBI" id="CHEBI:58702"/>
    </ligand>
</feature>
<dbReference type="Proteomes" id="UP000886043">
    <property type="component" value="Unassembled WGS sequence"/>
</dbReference>
<feature type="binding site" evidence="7">
    <location>
        <position position="32"/>
    </location>
    <ligand>
        <name>phosphoenolpyruvate</name>
        <dbReference type="ChEBI" id="CHEBI:58702"/>
    </ligand>
</feature>
<comment type="similarity">
    <text evidence="2 7">Belongs to the EPSP synthase family.</text>
</comment>
<name>A0A7C3CF97_9BACT</name>
<dbReference type="UniPathway" id="UPA00053">
    <property type="reaction ID" value="UER00089"/>
</dbReference>
<evidence type="ECO:0000259" key="8">
    <source>
        <dbReference type="Pfam" id="PF00275"/>
    </source>
</evidence>
<feature type="binding site" evidence="7">
    <location>
        <position position="178"/>
    </location>
    <ligand>
        <name>3-phosphoshikimate</name>
        <dbReference type="ChEBI" id="CHEBI:145989"/>
    </ligand>
</feature>
<keyword evidence="3 7" id="KW-0028">Amino-acid biosynthesis</keyword>
<dbReference type="PROSITE" id="PS00885">
    <property type="entry name" value="EPSP_SYNTHASE_2"/>
    <property type="match status" value="1"/>
</dbReference>
<feature type="binding site" evidence="7">
    <location>
        <position position="179"/>
    </location>
    <ligand>
        <name>3-phosphoshikimate</name>
        <dbReference type="ChEBI" id="CHEBI:145989"/>
    </ligand>
</feature>
<dbReference type="EMBL" id="DRMH01000018">
    <property type="protein sequence ID" value="HFC97190.1"/>
    <property type="molecule type" value="Genomic_DNA"/>
</dbReference>
<dbReference type="InterPro" id="IPR036968">
    <property type="entry name" value="Enolpyruvate_Tfrase_sf"/>
</dbReference>
<accession>A0A7C3CF97</accession>
<dbReference type="InterPro" id="IPR006264">
    <property type="entry name" value="EPSP_synthase"/>
</dbReference>
<feature type="binding site" evidence="7">
    <location>
        <position position="132"/>
    </location>
    <ligand>
        <name>phosphoenolpyruvate</name>
        <dbReference type="ChEBI" id="CHEBI:58702"/>
    </ligand>
</feature>
<comment type="caution">
    <text evidence="9">The sequence shown here is derived from an EMBL/GenBank/DDBJ whole genome shotgun (WGS) entry which is preliminary data.</text>
</comment>
<feature type="binding site" evidence="7">
    <location>
        <position position="347"/>
    </location>
    <ligand>
        <name>3-phosphoshikimate</name>
        <dbReference type="ChEBI" id="CHEBI:145989"/>
    </ligand>
</feature>
<dbReference type="GO" id="GO:0005737">
    <property type="term" value="C:cytoplasm"/>
    <property type="evidence" value="ECO:0007669"/>
    <property type="project" value="UniProtKB-SubCell"/>
</dbReference>
<comment type="catalytic activity">
    <reaction evidence="6">
        <text>3-phosphoshikimate + phosphoenolpyruvate = 5-O-(1-carboxyvinyl)-3-phosphoshikimate + phosphate</text>
        <dbReference type="Rhea" id="RHEA:21256"/>
        <dbReference type="ChEBI" id="CHEBI:43474"/>
        <dbReference type="ChEBI" id="CHEBI:57701"/>
        <dbReference type="ChEBI" id="CHEBI:58702"/>
        <dbReference type="ChEBI" id="CHEBI:145989"/>
        <dbReference type="EC" id="2.5.1.19"/>
    </reaction>
    <physiologicalReaction direction="left-to-right" evidence="6">
        <dbReference type="Rhea" id="RHEA:21257"/>
    </physiologicalReaction>
</comment>
<sequence length="432" mass="47280">MRRRWRCLRVEKKAVRPLQGPVNLRLRLPGSKSLTQRALLCAALARGTSRIRNPLLSEDTLLLARALEISGVRMERRSGEILLSGTGGQPAFSGERIFFGNNGTGSRFFLAYASLTVEGEALLYGKPRLHERPMGPLLEALRALGARLYCTEREGYLPVRVSPGDLRGGRVELSAEKSSQFVSALLLIGPYLPGGLEIELRGEMVSTPYVDLTCRVMEDFGVRVEKEERGFRVPEGQYQAREYEVEGDASSASYFLILPALLGGSVTVENLPLSSVQADTLLLRLLADIGGRVESAGEGVRVSFSSPPRGFEINLKKAPDLFPTLCVLAAFAEGPSRIFGAPHLRYKECDRISAMATELSRCGARVRELPDGIEIQGGAPLTGAEIETYDDHRIAMALAVLGLRVPGIVIRNPSCVSKSFPEFWDYLEKVSS</sequence>